<dbReference type="RefSeq" id="WP_149334136.1">
    <property type="nucleotide sequence ID" value="NZ_BJJW01000005.1"/>
</dbReference>
<keyword evidence="3 8" id="KW-0812">Transmembrane</keyword>
<keyword evidence="4 8" id="KW-1133">Transmembrane helix</keyword>
<feature type="transmembrane region" description="Helical" evidence="8">
    <location>
        <begin position="295"/>
        <end position="317"/>
    </location>
</feature>
<comment type="subcellular location">
    <subcellularLocation>
        <location evidence="1">Membrane</location>
        <topology evidence="1">Multi-pass membrane protein</topology>
    </subcellularLocation>
</comment>
<proteinExistence type="predicted"/>
<dbReference type="GO" id="GO:0005886">
    <property type="term" value="C:plasma membrane"/>
    <property type="evidence" value="ECO:0007669"/>
    <property type="project" value="TreeGrafter"/>
</dbReference>
<dbReference type="PRINTS" id="PR00762">
    <property type="entry name" value="CLCHANNEL"/>
</dbReference>
<dbReference type="EMBL" id="BJJW01000005">
    <property type="protein sequence ID" value="GDZ83557.1"/>
    <property type="molecule type" value="Genomic_DNA"/>
</dbReference>
<evidence type="ECO:0000256" key="2">
    <source>
        <dbReference type="ARBA" id="ARBA00022448"/>
    </source>
</evidence>
<evidence type="ECO:0000256" key="3">
    <source>
        <dbReference type="ARBA" id="ARBA00022692"/>
    </source>
</evidence>
<comment type="caution">
    <text evidence="10">The sequence shown here is derived from an EMBL/GenBank/DDBJ whole genome shotgun (WGS) entry which is preliminary data.</text>
</comment>
<dbReference type="SUPFAM" id="SSF81340">
    <property type="entry name" value="Clc chloride channel"/>
    <property type="match status" value="1"/>
</dbReference>
<feature type="transmembrane region" description="Helical" evidence="8">
    <location>
        <begin position="363"/>
        <end position="387"/>
    </location>
</feature>
<keyword evidence="7" id="KW-0868">Chloride</keyword>
<evidence type="ECO:0000256" key="1">
    <source>
        <dbReference type="ARBA" id="ARBA00004141"/>
    </source>
</evidence>
<keyword evidence="2" id="KW-0813">Transport</keyword>
<dbReference type="Gene3D" id="1.10.3080.10">
    <property type="entry name" value="Clc chloride channel"/>
    <property type="match status" value="1"/>
</dbReference>
<evidence type="ECO:0000256" key="4">
    <source>
        <dbReference type="ARBA" id="ARBA00022989"/>
    </source>
</evidence>
<gene>
    <name evidence="10" type="ORF">LCIT_07990</name>
</gene>
<feature type="transmembrane region" description="Helical" evidence="8">
    <location>
        <begin position="329"/>
        <end position="351"/>
    </location>
</feature>
<dbReference type="Proteomes" id="UP000323274">
    <property type="component" value="Unassembled WGS sequence"/>
</dbReference>
<feature type="transmembrane region" description="Helical" evidence="8">
    <location>
        <begin position="190"/>
        <end position="212"/>
    </location>
</feature>
<evidence type="ECO:0000259" key="9">
    <source>
        <dbReference type="PROSITE" id="PS51202"/>
    </source>
</evidence>
<dbReference type="GO" id="GO:0008324">
    <property type="term" value="F:monoatomic cation transmembrane transporter activity"/>
    <property type="evidence" value="ECO:0007669"/>
    <property type="project" value="InterPro"/>
</dbReference>
<dbReference type="InterPro" id="IPR001807">
    <property type="entry name" value="ClC"/>
</dbReference>
<keyword evidence="6 8" id="KW-0472">Membrane</keyword>
<reference evidence="10 11" key="1">
    <citation type="submission" date="2019-04" db="EMBL/GenBank/DDBJ databases">
        <title>A pseudo-fructophilic Leuconostoc citreum strain F192-5 isolated from peel of satsuma mandarin: the first report for isolation and characterization of strain-dependent fructophilic-like characteristics.</title>
        <authorList>
            <person name="Maeno S."/>
            <person name="Tanizawa Y."/>
            <person name="Kajikawa A."/>
            <person name="Kanesaki Y."/>
            <person name="Kubota E."/>
            <person name="Arita M."/>
            <person name="Leon D."/>
            <person name="Endo A."/>
        </authorList>
    </citation>
    <scope>NUCLEOTIDE SEQUENCE [LARGE SCALE GENOMIC DNA]</scope>
    <source>
        <strain evidence="10 11">F192-5</strain>
    </source>
</reference>
<name>A0A5A5TY67_LEUCI</name>
<dbReference type="InterPro" id="IPR014743">
    <property type="entry name" value="Cl-channel_core"/>
</dbReference>
<evidence type="ECO:0000256" key="5">
    <source>
        <dbReference type="ARBA" id="ARBA00023065"/>
    </source>
</evidence>
<dbReference type="GO" id="GO:0005247">
    <property type="term" value="F:voltage-gated chloride channel activity"/>
    <property type="evidence" value="ECO:0007669"/>
    <property type="project" value="TreeGrafter"/>
</dbReference>
<dbReference type="Pfam" id="PF00654">
    <property type="entry name" value="Voltage_CLC"/>
    <property type="match status" value="1"/>
</dbReference>
<feature type="transmembrane region" description="Helical" evidence="8">
    <location>
        <begin position="20"/>
        <end position="37"/>
    </location>
</feature>
<evidence type="ECO:0000256" key="8">
    <source>
        <dbReference type="SAM" id="Phobius"/>
    </source>
</evidence>
<evidence type="ECO:0000256" key="6">
    <source>
        <dbReference type="ARBA" id="ARBA00023136"/>
    </source>
</evidence>
<dbReference type="InterPro" id="IPR036721">
    <property type="entry name" value="RCK_C_sf"/>
</dbReference>
<evidence type="ECO:0000256" key="7">
    <source>
        <dbReference type="ARBA" id="ARBA00023214"/>
    </source>
</evidence>
<organism evidence="10 11">
    <name type="scientific">Leuconostoc citreum</name>
    <dbReference type="NCBI Taxonomy" id="33964"/>
    <lineage>
        <taxon>Bacteria</taxon>
        <taxon>Bacillati</taxon>
        <taxon>Bacillota</taxon>
        <taxon>Bacilli</taxon>
        <taxon>Lactobacillales</taxon>
        <taxon>Lactobacillaceae</taxon>
        <taxon>Leuconostoc</taxon>
    </lineage>
</organism>
<dbReference type="CDD" id="cd01031">
    <property type="entry name" value="EriC"/>
    <property type="match status" value="1"/>
</dbReference>
<dbReference type="Gene3D" id="3.30.70.1450">
    <property type="entry name" value="Regulator of K+ conductance, C-terminal domain"/>
    <property type="match status" value="1"/>
</dbReference>
<dbReference type="SUPFAM" id="SSF116726">
    <property type="entry name" value="TrkA C-terminal domain-like"/>
    <property type="match status" value="1"/>
</dbReference>
<evidence type="ECO:0000313" key="10">
    <source>
        <dbReference type="EMBL" id="GDZ83557.1"/>
    </source>
</evidence>
<dbReference type="InterPro" id="IPR006037">
    <property type="entry name" value="RCK_C"/>
</dbReference>
<feature type="transmembrane region" description="Helical" evidence="8">
    <location>
        <begin position="224"/>
        <end position="246"/>
    </location>
</feature>
<dbReference type="AlphaFoldDB" id="A0A5A5TY67"/>
<dbReference type="GO" id="GO:0006813">
    <property type="term" value="P:potassium ion transport"/>
    <property type="evidence" value="ECO:0007669"/>
    <property type="project" value="InterPro"/>
</dbReference>
<keyword evidence="5" id="KW-0406">Ion transport</keyword>
<dbReference type="PROSITE" id="PS51202">
    <property type="entry name" value="RCK_C"/>
    <property type="match status" value="1"/>
</dbReference>
<dbReference type="PANTHER" id="PTHR45711:SF6">
    <property type="entry name" value="CHLORIDE CHANNEL PROTEIN"/>
    <property type="match status" value="1"/>
</dbReference>
<feature type="domain" description="RCK C-terminal" evidence="9">
    <location>
        <begin position="427"/>
        <end position="509"/>
    </location>
</feature>
<evidence type="ECO:0000313" key="11">
    <source>
        <dbReference type="Proteomes" id="UP000323274"/>
    </source>
</evidence>
<dbReference type="Pfam" id="PF02080">
    <property type="entry name" value="TrkA_C"/>
    <property type="match status" value="1"/>
</dbReference>
<feature type="transmembrane region" description="Helical" evidence="8">
    <location>
        <begin position="266"/>
        <end position="283"/>
    </location>
</feature>
<dbReference type="PANTHER" id="PTHR45711">
    <property type="entry name" value="CHLORIDE CHANNEL PROTEIN"/>
    <property type="match status" value="1"/>
</dbReference>
<accession>A0A5A5TY67</accession>
<protein>
    <submittedName>
        <fullName evidence="10">ATP synthase F0 subunit A</fullName>
    </submittedName>
</protein>
<feature type="transmembrane region" description="Helical" evidence="8">
    <location>
        <begin position="57"/>
        <end position="75"/>
    </location>
</feature>
<sequence>MFKRGFNFNTTRISFVGRGLLIGVLSGVVISVFRYAIEKLLLFWIEIYQYVGLPKHGWFGIIIVLVNICIGLLIAKMVQQEPNISGSGIPQVEGQLMDELNTKWWAILWRKFVTGILGIGSGLMLGREGPSIQLGAAVGQGVGYTLHLDKNDKKIAIASGAAAGLSAAFNAPIAGVMFVLEEIYHSFSPLVWLSALSGAIAANGVSSSLFGLKPVLSVTQVPVLPLSSYGLLVILGLILGCFGYFYQRILLKTNIWYQKIFPVPHAYFGIVPLLMIIPVGLLWPKGLGGGNGIILSLGHVIPSLQILCVMIVVRFIFSMVSYGSGLPGGIFLPILTLGALIGAATGQLFVLLGWLESQYVIDFMVVGMAGYFAGIGKAPFTAILLIVEMVGSLTHLMPLAIVSLLSYLTVDLLGGEPIYTSLLKRLIGPGSFIKSQETITIDIPVLVGSVLADQSVRDVPWPKNSLLVLVLRENSSIIPHGDLILRPGDQLRIQIEKKQSQAVRTQFLTLH</sequence>
<feature type="transmembrane region" description="Helical" evidence="8">
    <location>
        <begin position="155"/>
        <end position="178"/>
    </location>
</feature>